<keyword evidence="2" id="KW-1185">Reference proteome</keyword>
<dbReference type="EMBL" id="QOVW01000079">
    <property type="protein sequence ID" value="RDB35650.1"/>
    <property type="molecule type" value="Genomic_DNA"/>
</dbReference>
<comment type="caution">
    <text evidence="1">The sequence shown here is derived from an EMBL/GenBank/DDBJ whole genome shotgun (WGS) entry which is preliminary data.</text>
</comment>
<protein>
    <submittedName>
        <fullName evidence="1">Uncharacterized protein</fullName>
    </submittedName>
</protein>
<reference evidence="1" key="1">
    <citation type="submission" date="2018-04" db="EMBL/GenBank/DDBJ databases">
        <title>Draft genome sequence of the Candidatus Spirobacillus cienkowskii, a pathogen of freshwater Daphnia species, reconstructed from hemolymph metagenomic reads.</title>
        <authorList>
            <person name="Bresciani L."/>
            <person name="Lemos L.N."/>
            <person name="Wale N."/>
            <person name="Lin J.Y."/>
            <person name="Fernandes G.R."/>
            <person name="Duffy M.A."/>
            <person name="Rodrigues J.M."/>
        </authorList>
    </citation>
    <scope>NUCLEOTIDE SEQUENCE [LARGE SCALE GENOMIC DNA]</scope>
    <source>
        <strain evidence="1">Binning01</strain>
    </source>
</reference>
<sequence length="140" mass="16268">MKYATLYIMDPSLVGSKVLDTIPQIKSYSSKNENDNATGMLIKLDEFEIEMNFMEPEKLEDHLEGFKGLAYNYVSEGIDPVYVLTRIFNVRLVIGCVIEPDFDKENKVLEFFKNFNSAYKSLLFYDNKVFDYDMQVLAKL</sequence>
<evidence type="ECO:0000313" key="2">
    <source>
        <dbReference type="Proteomes" id="UP000253934"/>
    </source>
</evidence>
<accession>A0A369KQJ3</accession>
<organism evidence="1 2">
    <name type="scientific">Spirobacillus cienkowskii</name>
    <dbReference type="NCBI Taxonomy" id="495820"/>
    <lineage>
        <taxon>Bacteria</taxon>
        <taxon>Pseudomonadati</taxon>
        <taxon>Bdellovibrionota</taxon>
        <taxon>Oligoflexia</taxon>
        <taxon>Silvanigrellales</taxon>
        <taxon>Spirobacillus</taxon>
    </lineage>
</organism>
<evidence type="ECO:0000313" key="1">
    <source>
        <dbReference type="EMBL" id="RDB35650.1"/>
    </source>
</evidence>
<dbReference type="Proteomes" id="UP000253934">
    <property type="component" value="Unassembled WGS sequence"/>
</dbReference>
<dbReference type="AlphaFoldDB" id="A0A369KQJ3"/>
<proteinExistence type="predicted"/>
<name>A0A369KQJ3_9BACT</name>
<gene>
    <name evidence="1" type="ORF">DCC88_09180</name>
</gene>